<reference evidence="3" key="1">
    <citation type="submission" date="2018-05" db="EMBL/GenBank/DDBJ databases">
        <authorList>
            <person name="Lanie J.A."/>
            <person name="Ng W.-L."/>
            <person name="Kazmierczak K.M."/>
            <person name="Andrzejewski T.M."/>
            <person name="Davidsen T.M."/>
            <person name="Wayne K.J."/>
            <person name="Tettelin H."/>
            <person name="Glass J.I."/>
            <person name="Rusch D."/>
            <person name="Podicherti R."/>
            <person name="Tsui H.-C.T."/>
            <person name="Winkler M.E."/>
        </authorList>
    </citation>
    <scope>NUCLEOTIDE SEQUENCE</scope>
</reference>
<dbReference type="PROSITE" id="PS50850">
    <property type="entry name" value="MFS"/>
    <property type="match status" value="1"/>
</dbReference>
<protein>
    <recommendedName>
        <fullName evidence="2">Major facilitator superfamily (MFS) profile domain-containing protein</fullName>
    </recommendedName>
</protein>
<dbReference type="InterPro" id="IPR050327">
    <property type="entry name" value="Proton-linked_MCT"/>
</dbReference>
<dbReference type="Gene3D" id="1.20.1250.20">
    <property type="entry name" value="MFS general substrate transporter like domains"/>
    <property type="match status" value="1"/>
</dbReference>
<evidence type="ECO:0000259" key="2">
    <source>
        <dbReference type="PROSITE" id="PS50850"/>
    </source>
</evidence>
<dbReference type="AlphaFoldDB" id="A0A382JQU1"/>
<keyword evidence="1" id="KW-1133">Transmembrane helix</keyword>
<keyword evidence="1" id="KW-0472">Membrane</keyword>
<sequence>MIVSALVLPLTGRLADRFSLRFVLVSGGVLIAIGVSLMGHATSLWHVFVAYGLIFAIGHAGTSQPVVGVMISRWFIRRRGIATSAAISGNAIGQLVIIGLLAAFLTQIGWRNSYTILGAAALLIPVPLVLFVVRSRPAALTAGEASQVDTSKERLVGESTGPDSIRTSRRFWILVGVYAACGFQDFFVVTHVVAFALDLGVKPLLAGNMLAWMGLVGLVGVLTSGLMADAYGPARPAFISFVMRAVI</sequence>
<name>A0A382JQU1_9ZZZZ</name>
<feature type="transmembrane region" description="Helical" evidence="1">
    <location>
        <begin position="87"/>
        <end position="108"/>
    </location>
</feature>
<proteinExistence type="predicted"/>
<dbReference type="PANTHER" id="PTHR11360:SF284">
    <property type="entry name" value="EG:103B4.3 PROTEIN-RELATED"/>
    <property type="match status" value="1"/>
</dbReference>
<evidence type="ECO:0000313" key="3">
    <source>
        <dbReference type="EMBL" id="SVC14109.1"/>
    </source>
</evidence>
<keyword evidence="1" id="KW-0812">Transmembrane</keyword>
<gene>
    <name evidence="3" type="ORF">METZ01_LOCUS266963</name>
</gene>
<dbReference type="InterPro" id="IPR020846">
    <property type="entry name" value="MFS_dom"/>
</dbReference>
<dbReference type="InterPro" id="IPR036259">
    <property type="entry name" value="MFS_trans_sf"/>
</dbReference>
<dbReference type="EMBL" id="UINC01075684">
    <property type="protein sequence ID" value="SVC14109.1"/>
    <property type="molecule type" value="Genomic_DNA"/>
</dbReference>
<dbReference type="Pfam" id="PF07690">
    <property type="entry name" value="MFS_1"/>
    <property type="match status" value="1"/>
</dbReference>
<feature type="transmembrane region" description="Helical" evidence="1">
    <location>
        <begin position="20"/>
        <end position="42"/>
    </location>
</feature>
<evidence type="ECO:0000256" key="1">
    <source>
        <dbReference type="SAM" id="Phobius"/>
    </source>
</evidence>
<accession>A0A382JQU1</accession>
<feature type="non-terminal residue" evidence="3">
    <location>
        <position position="247"/>
    </location>
</feature>
<dbReference type="InterPro" id="IPR011701">
    <property type="entry name" value="MFS"/>
</dbReference>
<dbReference type="SUPFAM" id="SSF103473">
    <property type="entry name" value="MFS general substrate transporter"/>
    <property type="match status" value="1"/>
</dbReference>
<feature type="transmembrane region" description="Helical" evidence="1">
    <location>
        <begin position="114"/>
        <end position="133"/>
    </location>
</feature>
<feature type="domain" description="Major facilitator superfamily (MFS) profile" evidence="2">
    <location>
        <begin position="1"/>
        <end position="247"/>
    </location>
</feature>
<dbReference type="PANTHER" id="PTHR11360">
    <property type="entry name" value="MONOCARBOXYLATE TRANSPORTER"/>
    <property type="match status" value="1"/>
</dbReference>
<feature type="transmembrane region" description="Helical" evidence="1">
    <location>
        <begin position="48"/>
        <end position="75"/>
    </location>
</feature>
<feature type="transmembrane region" description="Helical" evidence="1">
    <location>
        <begin position="209"/>
        <end position="228"/>
    </location>
</feature>
<organism evidence="3">
    <name type="scientific">marine metagenome</name>
    <dbReference type="NCBI Taxonomy" id="408172"/>
    <lineage>
        <taxon>unclassified sequences</taxon>
        <taxon>metagenomes</taxon>
        <taxon>ecological metagenomes</taxon>
    </lineage>
</organism>
<feature type="transmembrane region" description="Helical" evidence="1">
    <location>
        <begin position="171"/>
        <end position="197"/>
    </location>
</feature>
<dbReference type="GO" id="GO:0022857">
    <property type="term" value="F:transmembrane transporter activity"/>
    <property type="evidence" value="ECO:0007669"/>
    <property type="project" value="InterPro"/>
</dbReference>